<keyword evidence="5 9" id="KW-0798">TonB box</keyword>
<dbReference type="PROSITE" id="PS52016">
    <property type="entry name" value="TONB_DEPENDENT_REC_3"/>
    <property type="match status" value="1"/>
</dbReference>
<feature type="domain" description="TonB-dependent receptor-like beta-barrel" evidence="12">
    <location>
        <begin position="272"/>
        <end position="758"/>
    </location>
</feature>
<feature type="chain" id="PRO_5020500245" evidence="11">
    <location>
        <begin position="23"/>
        <end position="800"/>
    </location>
</feature>
<accession>A0A4R2FD49</accession>
<dbReference type="InterPro" id="IPR000531">
    <property type="entry name" value="Beta-barrel_TonB"/>
</dbReference>
<dbReference type="Gene3D" id="2.170.130.10">
    <property type="entry name" value="TonB-dependent receptor, plug domain"/>
    <property type="match status" value="1"/>
</dbReference>
<evidence type="ECO:0000256" key="5">
    <source>
        <dbReference type="ARBA" id="ARBA00023077"/>
    </source>
</evidence>
<dbReference type="CDD" id="cd01347">
    <property type="entry name" value="ligand_gated_channel"/>
    <property type="match status" value="1"/>
</dbReference>
<keyword evidence="6 8" id="KW-0472">Membrane</keyword>
<dbReference type="PANTHER" id="PTHR47234:SF3">
    <property type="entry name" value="SECRETIN_TONB SHORT N-TERMINAL DOMAIN-CONTAINING PROTEIN"/>
    <property type="match status" value="1"/>
</dbReference>
<dbReference type="SUPFAM" id="SSF56935">
    <property type="entry name" value="Porins"/>
    <property type="match status" value="1"/>
</dbReference>
<evidence type="ECO:0000256" key="7">
    <source>
        <dbReference type="ARBA" id="ARBA00023237"/>
    </source>
</evidence>
<dbReference type="Pfam" id="PF00593">
    <property type="entry name" value="TonB_dep_Rec_b-barrel"/>
    <property type="match status" value="1"/>
</dbReference>
<keyword evidence="4 8" id="KW-0812">Transmembrane</keyword>
<evidence type="ECO:0000256" key="4">
    <source>
        <dbReference type="ARBA" id="ARBA00022692"/>
    </source>
</evidence>
<keyword evidence="14" id="KW-0675">Receptor</keyword>
<evidence type="ECO:0000256" key="10">
    <source>
        <dbReference type="SAM" id="MobiDB-lite"/>
    </source>
</evidence>
<evidence type="ECO:0000256" key="6">
    <source>
        <dbReference type="ARBA" id="ARBA00023136"/>
    </source>
</evidence>
<evidence type="ECO:0000256" key="9">
    <source>
        <dbReference type="RuleBase" id="RU003357"/>
    </source>
</evidence>
<sequence length="800" mass="87424">MKGYNLVALAIAGQLVVPAVSAADDTNNSSIEKISVVGSRIALRSATDSVAPVDIITADQLQATGLTETARALQFAAPSYSFPFSAVTDGSDAVRPANLRGLSPDHTLVLVNGKRYHSSALVHLSGTVGKGASNVDLNTIPMSAIKRIEILRDGASAQYGSDAIAGVINVVLKDAREGGMITTQLGQTYQGDGEQWRVGANKGISFSRDGFVNVSLEAQHKNSTNRAGLDPRQQYPLLPDGSEDPREATFNRKNHQVGDAEYDNVSLFANTAQYFGDSGKLYGYAGYSQRETKSGAFYRRALDSRNVQEVYPDGFLPQLAPKIKDYSALLGYEFDWGKWHLDSSAGYGKNSFNYRVENSINASFGPTSPTTFDAGTLATDEYDLTLDGSRYFDFFNDSEIMLALGAAWRQNGYQIQAGEEASYATGDYQSKPGGSQGFSGFTPESAVDEQRHNTAIYAELENQLTEDFYWSAAARYEDYSDFGDKISWKLAARYDLTEHFAVRATANTGFRAPSVQQLYFTNISTLFNPDPVTGDLVPTESGTFNNLSSVTQALQVGKLRPEESTSYSLGLVYTGDNGLTVTLDSYQINIDDRIVLSSSLTPADSDVVAQALAGTNAESARFFINAVDTRTRGVDLVVSQRFDLGSMGDLQTNLAYAYNNTEIQDIHLPTILNGLQEQLFDHIEQVRMTDSTSHHTGSLGFTHHLGDFTTNLRLSYFGPYTIAYSTEDVEYQGKTTVDLSVAYQATDNFTVTVGAQNLFDTYPQKRPADNNFNGIFVYPLTNTPFGFNGGYYFVEGRYTF</sequence>
<feature type="signal peptide" evidence="11">
    <location>
        <begin position="1"/>
        <end position="22"/>
    </location>
</feature>
<feature type="domain" description="TonB-dependent receptor plug" evidence="13">
    <location>
        <begin position="47"/>
        <end position="167"/>
    </location>
</feature>
<evidence type="ECO:0000256" key="1">
    <source>
        <dbReference type="ARBA" id="ARBA00004571"/>
    </source>
</evidence>
<evidence type="ECO:0000256" key="2">
    <source>
        <dbReference type="ARBA" id="ARBA00022448"/>
    </source>
</evidence>
<evidence type="ECO:0000256" key="8">
    <source>
        <dbReference type="PROSITE-ProRule" id="PRU01360"/>
    </source>
</evidence>
<feature type="region of interest" description="Disordered" evidence="10">
    <location>
        <begin position="221"/>
        <end position="244"/>
    </location>
</feature>
<dbReference type="InterPro" id="IPR036942">
    <property type="entry name" value="Beta-barrel_TonB_sf"/>
</dbReference>
<keyword evidence="3 8" id="KW-1134">Transmembrane beta strand</keyword>
<comment type="subcellular location">
    <subcellularLocation>
        <location evidence="1 8">Cell outer membrane</location>
        <topology evidence="1 8">Multi-pass membrane protein</topology>
    </subcellularLocation>
</comment>
<name>A0A4R2FD49_9GAMM</name>
<comment type="similarity">
    <text evidence="8 9">Belongs to the TonB-dependent receptor family.</text>
</comment>
<reference evidence="14 15" key="1">
    <citation type="submission" date="2019-03" db="EMBL/GenBank/DDBJ databases">
        <title>Freshwater and sediment microbial communities from various areas in North America, analyzing microbe dynamics in response to fracking.</title>
        <authorList>
            <person name="Lamendella R."/>
        </authorList>
    </citation>
    <scope>NUCLEOTIDE SEQUENCE [LARGE SCALE GENOMIC DNA]</scope>
    <source>
        <strain evidence="14 15">74A</strain>
    </source>
</reference>
<evidence type="ECO:0000259" key="12">
    <source>
        <dbReference type="Pfam" id="PF00593"/>
    </source>
</evidence>
<evidence type="ECO:0000313" key="15">
    <source>
        <dbReference type="Proteomes" id="UP000294832"/>
    </source>
</evidence>
<keyword evidence="15" id="KW-1185">Reference proteome</keyword>
<dbReference type="InterPro" id="IPR037066">
    <property type="entry name" value="Plug_dom_sf"/>
</dbReference>
<dbReference type="PANTHER" id="PTHR47234">
    <property type="match status" value="1"/>
</dbReference>
<dbReference type="RefSeq" id="WP_133038495.1">
    <property type="nucleotide sequence ID" value="NZ_SLWF01000007.1"/>
</dbReference>
<keyword evidence="2 8" id="KW-0813">Transport</keyword>
<dbReference type="AlphaFoldDB" id="A0A4R2FD49"/>
<dbReference type="GO" id="GO:0009279">
    <property type="term" value="C:cell outer membrane"/>
    <property type="evidence" value="ECO:0007669"/>
    <property type="project" value="UniProtKB-SubCell"/>
</dbReference>
<dbReference type="Gene3D" id="2.40.170.20">
    <property type="entry name" value="TonB-dependent receptor, beta-barrel domain"/>
    <property type="match status" value="1"/>
</dbReference>
<dbReference type="Pfam" id="PF07715">
    <property type="entry name" value="Plug"/>
    <property type="match status" value="1"/>
</dbReference>
<evidence type="ECO:0000259" key="13">
    <source>
        <dbReference type="Pfam" id="PF07715"/>
    </source>
</evidence>
<dbReference type="EMBL" id="SLWF01000007">
    <property type="protein sequence ID" value="TCN86338.1"/>
    <property type="molecule type" value="Genomic_DNA"/>
</dbReference>
<comment type="caution">
    <text evidence="14">The sequence shown here is derived from an EMBL/GenBank/DDBJ whole genome shotgun (WGS) entry which is preliminary data.</text>
</comment>
<gene>
    <name evidence="14" type="ORF">EDC91_10788</name>
</gene>
<dbReference type="InterPro" id="IPR012910">
    <property type="entry name" value="Plug_dom"/>
</dbReference>
<evidence type="ECO:0000313" key="14">
    <source>
        <dbReference type="EMBL" id="TCN86338.1"/>
    </source>
</evidence>
<dbReference type="InterPro" id="IPR039426">
    <property type="entry name" value="TonB-dep_rcpt-like"/>
</dbReference>
<organism evidence="14 15">
    <name type="scientific">Shewanella fodinae</name>
    <dbReference type="NCBI Taxonomy" id="552357"/>
    <lineage>
        <taxon>Bacteria</taxon>
        <taxon>Pseudomonadati</taxon>
        <taxon>Pseudomonadota</taxon>
        <taxon>Gammaproteobacteria</taxon>
        <taxon>Alteromonadales</taxon>
        <taxon>Shewanellaceae</taxon>
        <taxon>Shewanella</taxon>
    </lineage>
</organism>
<proteinExistence type="inferred from homology"/>
<keyword evidence="7 8" id="KW-0998">Cell outer membrane</keyword>
<dbReference type="OrthoDB" id="9805434at2"/>
<evidence type="ECO:0000256" key="3">
    <source>
        <dbReference type="ARBA" id="ARBA00022452"/>
    </source>
</evidence>
<keyword evidence="11" id="KW-0732">Signal</keyword>
<protein>
    <submittedName>
        <fullName evidence="14">Iron complex outermembrane receptor protein</fullName>
    </submittedName>
</protein>
<dbReference type="Proteomes" id="UP000294832">
    <property type="component" value="Unassembled WGS sequence"/>
</dbReference>
<evidence type="ECO:0000256" key="11">
    <source>
        <dbReference type="SAM" id="SignalP"/>
    </source>
</evidence>